<evidence type="ECO:0000256" key="2">
    <source>
        <dbReference type="ARBA" id="ARBA00009026"/>
    </source>
</evidence>
<evidence type="ECO:0000256" key="6">
    <source>
        <dbReference type="ARBA" id="ARBA00022691"/>
    </source>
</evidence>
<comment type="catalytic activity">
    <reaction evidence="12">
        <text>small RNA 3'-end nucleotide + S-adenosyl-L-methionine = small RNA 3'-end 2'-O-methylnucleotide + S-adenosyl-L-homocysteine + H(+)</text>
        <dbReference type="Rhea" id="RHEA:37887"/>
        <dbReference type="Rhea" id="RHEA-COMP:10415"/>
        <dbReference type="Rhea" id="RHEA-COMP:10416"/>
        <dbReference type="ChEBI" id="CHEBI:15378"/>
        <dbReference type="ChEBI" id="CHEBI:57856"/>
        <dbReference type="ChEBI" id="CHEBI:59789"/>
        <dbReference type="ChEBI" id="CHEBI:74896"/>
        <dbReference type="ChEBI" id="CHEBI:74898"/>
        <dbReference type="EC" id="2.1.1.386"/>
    </reaction>
</comment>
<evidence type="ECO:0000256" key="8">
    <source>
        <dbReference type="ARBA" id="ARBA00022842"/>
    </source>
</evidence>
<dbReference type="Proteomes" id="UP001372834">
    <property type="component" value="Unassembled WGS sequence"/>
</dbReference>
<dbReference type="GO" id="GO:0030422">
    <property type="term" value="P:siRNA processing"/>
    <property type="evidence" value="ECO:0007669"/>
    <property type="project" value="TreeGrafter"/>
</dbReference>
<dbReference type="InterPro" id="IPR029063">
    <property type="entry name" value="SAM-dependent_MTases_sf"/>
</dbReference>
<evidence type="ECO:0000313" key="13">
    <source>
        <dbReference type="EMBL" id="KAK6636995.1"/>
    </source>
</evidence>
<evidence type="ECO:0000256" key="1">
    <source>
        <dbReference type="ARBA" id="ARBA00001946"/>
    </source>
</evidence>
<dbReference type="AlphaFoldDB" id="A0AAN8PAP7"/>
<accession>A0AAN8PAP7</accession>
<keyword evidence="4" id="KW-0489">Methyltransferase</keyword>
<dbReference type="GO" id="GO:0005737">
    <property type="term" value="C:cytoplasm"/>
    <property type="evidence" value="ECO:0007669"/>
    <property type="project" value="TreeGrafter"/>
</dbReference>
<dbReference type="GO" id="GO:0003723">
    <property type="term" value="F:RNA binding"/>
    <property type="evidence" value="ECO:0007669"/>
    <property type="project" value="UniProtKB-KW"/>
</dbReference>
<gene>
    <name evidence="13" type="ORF">RUM43_010662</name>
</gene>
<dbReference type="EC" id="2.1.1.386" evidence="11"/>
<evidence type="ECO:0000256" key="10">
    <source>
        <dbReference type="ARBA" id="ARBA00023158"/>
    </source>
</evidence>
<sequence length="502" mass="57988">MFELIKSSRGRKGKPRIYRKGGNAIILKIQTKNKIKLNDSSENNACADKESSMLNLNKCLKQSVYEDGTLKFFPPVYIQRYETVALILEELAIKQKIYKVVDFGCAELGFFRYLKSIQGINEILEVDIDEEKLVRCSFKAAPLTTDYLMNKNKPLDVYILAGSITEYDDHLSGTDAVIAIEVIEHLMQETLIKGLYNIFHQIKPTVAIFTTPNAEFNSLFPNFTDLRHSDHKFEWTRKEFYTWTQEIISEYPEYTVRFYGIGAGPEGTENLGCCTQMVVFQKVDGNETFDSAREKLDGIRNYKLIQHYSYPVYEDPRTTEEKIIHEIQYQMAHFIPQSHYYNYEENQYEVPIGVLHDCVADLCPDEEELRNILFKTGLRVIQKEQTWCLAQSEAVYSSQDSSFEEECSLNDNSNFSKDGTSLNESWDQNEVFFQKEDGMNFQSARSSDQMKLLDTNKTEQSLPYSIVLGTASLNKDTKTTKSDLQCINQTPDQVYTPNRHIF</sequence>
<dbReference type="GO" id="GO:0001510">
    <property type="term" value="P:RNA methylation"/>
    <property type="evidence" value="ECO:0007669"/>
    <property type="project" value="InterPro"/>
</dbReference>
<reference evidence="13 14" key="1">
    <citation type="submission" date="2023-10" db="EMBL/GenBank/DDBJ databases">
        <title>Genomes of two closely related lineages of the louse Polyplax serrata with different host specificities.</title>
        <authorList>
            <person name="Martinu J."/>
            <person name="Tarabai H."/>
            <person name="Stefka J."/>
            <person name="Hypsa V."/>
        </authorList>
    </citation>
    <scope>NUCLEOTIDE SEQUENCE [LARGE SCALE GENOMIC DNA]</scope>
    <source>
        <strain evidence="13">HR10_N</strain>
    </source>
</reference>
<proteinExistence type="inferred from homology"/>
<evidence type="ECO:0000256" key="11">
    <source>
        <dbReference type="ARBA" id="ARBA00035025"/>
    </source>
</evidence>
<dbReference type="GO" id="GO:0034587">
    <property type="term" value="P:piRNA processing"/>
    <property type="evidence" value="ECO:0007669"/>
    <property type="project" value="TreeGrafter"/>
</dbReference>
<evidence type="ECO:0000256" key="7">
    <source>
        <dbReference type="ARBA" id="ARBA00022723"/>
    </source>
</evidence>
<evidence type="ECO:0000256" key="12">
    <source>
        <dbReference type="ARBA" id="ARBA00048418"/>
    </source>
</evidence>
<dbReference type="InterPro" id="IPR026610">
    <property type="entry name" value="Hen1"/>
</dbReference>
<protein>
    <recommendedName>
        <fullName evidence="3">Small RNA 2'-O-methyltransferase</fullName>
        <ecNumber evidence="11">2.1.1.386</ecNumber>
    </recommendedName>
</protein>
<evidence type="ECO:0000256" key="9">
    <source>
        <dbReference type="ARBA" id="ARBA00022884"/>
    </source>
</evidence>
<dbReference type="GO" id="GO:0005634">
    <property type="term" value="C:nucleus"/>
    <property type="evidence" value="ECO:0007669"/>
    <property type="project" value="TreeGrafter"/>
</dbReference>
<dbReference type="EMBL" id="JAWJWE010000004">
    <property type="protein sequence ID" value="KAK6636995.1"/>
    <property type="molecule type" value="Genomic_DNA"/>
</dbReference>
<keyword evidence="10" id="KW-0943">RNA-mediated gene silencing</keyword>
<evidence type="ECO:0000313" key="14">
    <source>
        <dbReference type="Proteomes" id="UP001372834"/>
    </source>
</evidence>
<comment type="cofactor">
    <cofactor evidence="1">
        <name>Mg(2+)</name>
        <dbReference type="ChEBI" id="CHEBI:18420"/>
    </cofactor>
</comment>
<dbReference type="SUPFAM" id="SSF53335">
    <property type="entry name" value="S-adenosyl-L-methionine-dependent methyltransferases"/>
    <property type="match status" value="1"/>
</dbReference>
<evidence type="ECO:0000256" key="3">
    <source>
        <dbReference type="ARBA" id="ARBA00021330"/>
    </source>
</evidence>
<keyword evidence="7" id="KW-0479">Metal-binding</keyword>
<dbReference type="PANTHER" id="PTHR21404:SF3">
    <property type="entry name" value="SMALL RNA 2'-O-METHYLTRANSFERASE"/>
    <property type="match status" value="1"/>
</dbReference>
<dbReference type="PANTHER" id="PTHR21404">
    <property type="entry name" value="HEN1"/>
    <property type="match status" value="1"/>
</dbReference>
<dbReference type="GO" id="GO:0090486">
    <property type="term" value="F:small RNA 2'-O-methyltransferase activity"/>
    <property type="evidence" value="ECO:0007669"/>
    <property type="project" value="UniProtKB-EC"/>
</dbReference>
<keyword evidence="8" id="KW-0460">Magnesium</keyword>
<comment type="similarity">
    <text evidence="2">Belongs to the methyltransferase superfamily. HEN1 family.</text>
</comment>
<dbReference type="Gene3D" id="3.40.50.150">
    <property type="entry name" value="Vaccinia Virus protein VP39"/>
    <property type="match status" value="1"/>
</dbReference>
<evidence type="ECO:0000256" key="5">
    <source>
        <dbReference type="ARBA" id="ARBA00022679"/>
    </source>
</evidence>
<keyword evidence="6" id="KW-0949">S-adenosyl-L-methionine</keyword>
<comment type="caution">
    <text evidence="13">The sequence shown here is derived from an EMBL/GenBank/DDBJ whole genome shotgun (WGS) entry which is preliminary data.</text>
</comment>
<keyword evidence="9" id="KW-0694">RNA-binding</keyword>
<dbReference type="GO" id="GO:0046872">
    <property type="term" value="F:metal ion binding"/>
    <property type="evidence" value="ECO:0007669"/>
    <property type="project" value="UniProtKB-KW"/>
</dbReference>
<evidence type="ECO:0000256" key="4">
    <source>
        <dbReference type="ARBA" id="ARBA00022603"/>
    </source>
</evidence>
<keyword evidence="5" id="KW-0808">Transferase</keyword>
<name>A0AAN8PAP7_POLSC</name>
<organism evidence="13 14">
    <name type="scientific">Polyplax serrata</name>
    <name type="common">Common mouse louse</name>
    <dbReference type="NCBI Taxonomy" id="468196"/>
    <lineage>
        <taxon>Eukaryota</taxon>
        <taxon>Metazoa</taxon>
        <taxon>Ecdysozoa</taxon>
        <taxon>Arthropoda</taxon>
        <taxon>Hexapoda</taxon>
        <taxon>Insecta</taxon>
        <taxon>Pterygota</taxon>
        <taxon>Neoptera</taxon>
        <taxon>Paraneoptera</taxon>
        <taxon>Psocodea</taxon>
        <taxon>Troctomorpha</taxon>
        <taxon>Phthiraptera</taxon>
        <taxon>Anoplura</taxon>
        <taxon>Polyplacidae</taxon>
        <taxon>Polyplax</taxon>
    </lineage>
</organism>